<feature type="compositionally biased region" description="Basic and acidic residues" evidence="1">
    <location>
        <begin position="905"/>
        <end position="915"/>
    </location>
</feature>
<dbReference type="SUPFAM" id="SSF52540">
    <property type="entry name" value="P-loop containing nucleoside triphosphate hydrolases"/>
    <property type="match status" value="2"/>
</dbReference>
<dbReference type="Gene3D" id="3.40.50.300">
    <property type="entry name" value="P-loop containing nucleotide triphosphate hydrolases"/>
    <property type="match status" value="2"/>
</dbReference>
<evidence type="ECO:0000313" key="3">
    <source>
        <dbReference type="EMBL" id="MBB3969298.1"/>
    </source>
</evidence>
<dbReference type="OrthoDB" id="1826980at2"/>
<dbReference type="InterPro" id="IPR050534">
    <property type="entry name" value="Coronavir_polyprotein_1ab"/>
</dbReference>
<dbReference type="Pfam" id="PF08751">
    <property type="entry name" value="TrwC"/>
    <property type="match status" value="1"/>
</dbReference>
<dbReference type="SUPFAM" id="SSF55464">
    <property type="entry name" value="Origin of replication-binding domain, RBD-like"/>
    <property type="match status" value="1"/>
</dbReference>
<accession>A0A4Y8ABL4</accession>
<dbReference type="Proteomes" id="UP000297248">
    <property type="component" value="Unassembled WGS sequence"/>
</dbReference>
<dbReference type="GO" id="GO:0043139">
    <property type="term" value="F:5'-3' DNA helicase activity"/>
    <property type="evidence" value="ECO:0007669"/>
    <property type="project" value="TreeGrafter"/>
</dbReference>
<gene>
    <name evidence="4" type="ORF">E2R65_12285</name>
    <name evidence="3" type="ORF">GGR35_001901</name>
</gene>
<protein>
    <submittedName>
        <fullName evidence="3 4">Conjugative relaxase</fullName>
    </submittedName>
</protein>
<dbReference type="Gene3D" id="2.30.30.940">
    <property type="match status" value="1"/>
</dbReference>
<comment type="caution">
    <text evidence="4">The sequence shown here is derived from an EMBL/GenBank/DDBJ whole genome shotgun (WGS) entry which is preliminary data.</text>
</comment>
<dbReference type="SMART" id="SM00382">
    <property type="entry name" value="AAA"/>
    <property type="match status" value="1"/>
</dbReference>
<reference evidence="4" key="2">
    <citation type="submission" date="2019-03" db="EMBL/GenBank/DDBJ databases">
        <authorList>
            <person name="Yan Y.-Q."/>
            <person name="Du Z.-J."/>
        </authorList>
    </citation>
    <scope>NUCLEOTIDE SEQUENCE</scope>
    <source>
        <strain evidence="4">PP-F2FG21</strain>
    </source>
</reference>
<name>A0A4Y8ABL4_9SPHI</name>
<evidence type="ECO:0000256" key="1">
    <source>
        <dbReference type="SAM" id="MobiDB-lite"/>
    </source>
</evidence>
<dbReference type="NCBIfam" id="TIGR02686">
    <property type="entry name" value="relax_trwC"/>
    <property type="match status" value="1"/>
</dbReference>
<dbReference type="AlphaFoldDB" id="A0A4Y8ABL4"/>
<dbReference type="InterPro" id="IPR003593">
    <property type="entry name" value="AAA+_ATPase"/>
</dbReference>
<dbReference type="EMBL" id="SNQG01000004">
    <property type="protein sequence ID" value="TEW65905.1"/>
    <property type="molecule type" value="Genomic_DNA"/>
</dbReference>
<reference evidence="4 5" key="1">
    <citation type="journal article" date="2016" name="Int. J. Syst. Evol. Microbiol.">
        <title>Proposal of Mucilaginibacter phyllosphaerae sp. nov. isolated from the phyllosphere of Galium album.</title>
        <authorList>
            <person name="Aydogan E.L."/>
            <person name="Busse H.J."/>
            <person name="Moser G."/>
            <person name="Muller C."/>
            <person name="Kampfer P."/>
            <person name="Glaeser S.P."/>
        </authorList>
    </citation>
    <scope>NUCLEOTIDE SEQUENCE [LARGE SCALE GENOMIC DNA]</scope>
    <source>
        <strain evidence="4 5">PP-F2FG21</strain>
    </source>
</reference>
<proteinExistence type="predicted"/>
<dbReference type="Proteomes" id="UP000583101">
    <property type="component" value="Unassembled WGS sequence"/>
</dbReference>
<dbReference type="CDD" id="cd18809">
    <property type="entry name" value="SF1_C_RecD"/>
    <property type="match status" value="1"/>
</dbReference>
<evidence type="ECO:0000259" key="2">
    <source>
        <dbReference type="SMART" id="SM00382"/>
    </source>
</evidence>
<evidence type="ECO:0000313" key="4">
    <source>
        <dbReference type="EMBL" id="TEW65905.1"/>
    </source>
</evidence>
<dbReference type="InterPro" id="IPR014862">
    <property type="entry name" value="TrwC"/>
</dbReference>
<dbReference type="RefSeq" id="WP_134336771.1">
    <property type="nucleotide sequence ID" value="NZ_BMCZ01000002.1"/>
</dbReference>
<keyword evidence="6" id="KW-1185">Reference proteome</keyword>
<dbReference type="Pfam" id="PF13604">
    <property type="entry name" value="AAA_30"/>
    <property type="match status" value="1"/>
</dbReference>
<feature type="domain" description="AAA+ ATPase" evidence="2">
    <location>
        <begin position="429"/>
        <end position="663"/>
    </location>
</feature>
<dbReference type="NCBIfam" id="NF041492">
    <property type="entry name" value="MobF"/>
    <property type="match status" value="1"/>
</dbReference>
<evidence type="ECO:0000313" key="5">
    <source>
        <dbReference type="Proteomes" id="UP000297248"/>
    </source>
</evidence>
<dbReference type="EMBL" id="JACIEG010000003">
    <property type="protein sequence ID" value="MBB3969298.1"/>
    <property type="molecule type" value="Genomic_DNA"/>
</dbReference>
<organism evidence="4 5">
    <name type="scientific">Mucilaginibacter phyllosphaerae</name>
    <dbReference type="NCBI Taxonomy" id="1812349"/>
    <lineage>
        <taxon>Bacteria</taxon>
        <taxon>Pseudomonadati</taxon>
        <taxon>Bacteroidota</taxon>
        <taxon>Sphingobacteriia</taxon>
        <taxon>Sphingobacteriales</taxon>
        <taxon>Sphingobacteriaceae</taxon>
        <taxon>Mucilaginibacter</taxon>
    </lineage>
</organism>
<dbReference type="PANTHER" id="PTHR43788">
    <property type="entry name" value="DNA2/NAM7 HELICASE FAMILY MEMBER"/>
    <property type="match status" value="1"/>
</dbReference>
<feature type="compositionally biased region" description="Basic and acidic residues" evidence="1">
    <location>
        <begin position="886"/>
        <end position="897"/>
    </location>
</feature>
<sequence>MIRMIQSSSASHAKSYFSDALQKSDYYINDQELKGEFHGRLAERLGLKGGADKNSFFALCENFNPVTGKQLTPRNKDDRTVGYDINFHCPKSVSIVHALSKDDHILKAFQSAVNETMLDIEADSQTRVRKRGQYEDRETKELLWGEFTHQTARPVDGSVPDPHLHSHCFVFNCTWDDTEKEIKAGKFRDIKRDMPYYQSRFHKRLADNLTDAGYNIRRTDKSFELEGVPKSAIELFSKRTDEIGQFAKEKGITDAKALSELGAKTRAKKQKGLGMDELKTEWRKQIKEQANYEPGDESATIRFGPKKGNDKAIAANSIDHALKHCFERASVIADRRFLATAYRHSLGNRNVSLDEITDSFKTDSRFIHVREKSQSMCTHKAVLVEEQRMVQLARQGQNRFYPLYTETPALNPMLNKQQANAVSHVLTTSHQTSIIRGAAGTGKTTIMTEAKQHFEAAGKKLFVVAPTADASRGVLVMEGFENAETVAKLLQDKELQASLKNQVLWVDEAGLLGTTDMTALLSIADKQNARLILGGDTRQHSSVVRGDALRILNTVGGIKSAEVTKIHRQQNVNHRAAVEDLSKGNVKNAFIKLSSIGAIKNVDPLKPNEALVEDYINGIKDKKTVLVVSPTHAQGNAVTDEIRDALRENGLIGKKQIKASKLENLNFTEAQKSDRRNFAKGQKIQFSQNVPKIKRGSIWSVSDITETDIIINNQDNRQQTLPLNRAMAFDVYRQSEISLSKGDKIRITRNSFDNDSKRLNNGQTLEVSSVTKKGKVVLTNEAGKAIYTLDGDFGHINHAYCSTSHSSQGKTVDRVLISQPSATFTATDAKQFYVSVSRGKESATIYTDDRVALLEYASEIGDRQSAIELVGSRLSHVEIVQHMERNHDNHSKEHQQAKENLNNTKPKERDYEPEL</sequence>
<reference evidence="3 6" key="3">
    <citation type="submission" date="2020-08" db="EMBL/GenBank/DDBJ databases">
        <title>Genomic Encyclopedia of Type Strains, Phase IV (KMG-IV): sequencing the most valuable type-strain genomes for metagenomic binning, comparative biology and taxonomic classification.</title>
        <authorList>
            <person name="Goeker M."/>
        </authorList>
    </citation>
    <scope>NUCLEOTIDE SEQUENCE [LARGE SCALE GENOMIC DNA]</scope>
    <source>
        <strain evidence="3 6">DSM 100995</strain>
    </source>
</reference>
<dbReference type="PANTHER" id="PTHR43788:SF8">
    <property type="entry name" value="DNA-BINDING PROTEIN SMUBP-2"/>
    <property type="match status" value="1"/>
</dbReference>
<dbReference type="InterPro" id="IPR014059">
    <property type="entry name" value="TraI/TrwC_relax"/>
</dbReference>
<evidence type="ECO:0000313" key="6">
    <source>
        <dbReference type="Proteomes" id="UP000583101"/>
    </source>
</evidence>
<feature type="region of interest" description="Disordered" evidence="1">
    <location>
        <begin position="886"/>
        <end position="915"/>
    </location>
</feature>
<dbReference type="InterPro" id="IPR027417">
    <property type="entry name" value="P-loop_NTPase"/>
</dbReference>